<protein>
    <recommendedName>
        <fullName evidence="7">Endonuclease V</fullName>
        <ecNumber evidence="7">3.1.21.7</ecNumber>
    </recommendedName>
    <alternativeName>
        <fullName evidence="7">Deoxyinosine 3'endonuclease</fullName>
    </alternativeName>
    <alternativeName>
        <fullName evidence="7">Deoxyribonuclease V</fullName>
        <shortName evidence="7">DNase V</shortName>
    </alternativeName>
</protein>
<comment type="function">
    <text evidence="7">DNA repair enzyme involved in the repair of deaminated bases. Selectively cleaves double-stranded DNA at the second phosphodiester bond 3' to a deoxyinosine leaving behind the intact lesion on the nicked DNA.</text>
</comment>
<comment type="similarity">
    <text evidence="7">Belongs to the endonuclease V family.</text>
</comment>
<keyword evidence="3 7" id="KW-0963">Cytoplasm</keyword>
<gene>
    <name evidence="7" type="primary">nfi</name>
    <name evidence="8" type="ORF">GCM10007981_17750</name>
</gene>
<dbReference type="GO" id="GO:0000287">
    <property type="term" value="F:magnesium ion binding"/>
    <property type="evidence" value="ECO:0007669"/>
    <property type="project" value="UniProtKB-UniRule"/>
</dbReference>
<reference evidence="8" key="2">
    <citation type="submission" date="2020-09" db="EMBL/GenBank/DDBJ databases">
        <authorList>
            <person name="Sun Q."/>
            <person name="Ohkuma M."/>
        </authorList>
    </citation>
    <scope>NUCLEOTIDE SEQUENCE</scope>
    <source>
        <strain evidence="8">JCM 10088</strain>
    </source>
</reference>
<comment type="caution">
    <text evidence="8">The sequence shown here is derived from an EMBL/GenBank/DDBJ whole genome shotgun (WGS) entry which is preliminary data.</text>
</comment>
<dbReference type="EC" id="3.1.21.7" evidence="7"/>
<dbReference type="GO" id="GO:0043737">
    <property type="term" value="F:deoxyribonuclease V activity"/>
    <property type="evidence" value="ECO:0007669"/>
    <property type="project" value="UniProtKB-UniRule"/>
</dbReference>
<dbReference type="HAMAP" id="MF_00801">
    <property type="entry name" value="Endonuclease_5"/>
    <property type="match status" value="1"/>
</dbReference>
<proteinExistence type="inferred from homology"/>
<sequence>MRIVRTINENYVKSRVPRGFNLSAARAVQRRLSGLVVEKPLSERRLVAGLDVAYVGNTAVAAAVIVDSISKAVMDSAVIYTRVDFPYIPTLLSFRELKPMVMAYKSLERAPHVVMIDGHGIAHPYRLGIAAHFGVTMGMPTIGVAKSLLYGECDVDVDASPILDPATGDQLGAVIRCGAGLGPTFISVGNLISLPDAVRLARELCVSSVMPLPILMAHRLANKAKKSIKPQSG</sequence>
<keyword evidence="9" id="KW-1185">Reference proteome</keyword>
<dbReference type="Proteomes" id="UP000610960">
    <property type="component" value="Unassembled WGS sequence"/>
</dbReference>
<evidence type="ECO:0000256" key="3">
    <source>
        <dbReference type="ARBA" id="ARBA00022490"/>
    </source>
</evidence>
<dbReference type="GO" id="GO:0016891">
    <property type="term" value="F:RNA endonuclease activity producing 5'-phosphomonoesters, hydrolytic mechanism"/>
    <property type="evidence" value="ECO:0007669"/>
    <property type="project" value="TreeGrafter"/>
</dbReference>
<dbReference type="EMBL" id="BMNL01000004">
    <property type="protein sequence ID" value="GGP22288.1"/>
    <property type="molecule type" value="Genomic_DNA"/>
</dbReference>
<reference evidence="8" key="1">
    <citation type="journal article" date="2014" name="Int. J. Syst. Evol. Microbiol.">
        <title>Complete genome sequence of Corynebacterium casei LMG S-19264T (=DSM 44701T), isolated from a smear-ripened cheese.</title>
        <authorList>
            <consortium name="US DOE Joint Genome Institute (JGI-PGF)"/>
            <person name="Walter F."/>
            <person name="Albersmeier A."/>
            <person name="Kalinowski J."/>
            <person name="Ruckert C."/>
        </authorList>
    </citation>
    <scope>NUCLEOTIDE SEQUENCE</scope>
    <source>
        <strain evidence="8">JCM 10088</strain>
    </source>
</reference>
<evidence type="ECO:0000313" key="8">
    <source>
        <dbReference type="EMBL" id="GGP22288.1"/>
    </source>
</evidence>
<keyword evidence="5 7" id="KW-0255">Endonuclease</keyword>
<keyword evidence="7" id="KW-0227">DNA damage</keyword>
<feature type="binding site" evidence="7">
    <location>
        <position position="51"/>
    </location>
    <ligand>
        <name>Mg(2+)</name>
        <dbReference type="ChEBI" id="CHEBI:18420"/>
    </ligand>
</feature>
<evidence type="ECO:0000256" key="2">
    <source>
        <dbReference type="ARBA" id="ARBA00004496"/>
    </source>
</evidence>
<dbReference type="CDD" id="cd06559">
    <property type="entry name" value="Endonuclease_V"/>
    <property type="match status" value="1"/>
</dbReference>
<dbReference type="GO" id="GO:0005737">
    <property type="term" value="C:cytoplasm"/>
    <property type="evidence" value="ECO:0007669"/>
    <property type="project" value="UniProtKB-SubCell"/>
</dbReference>
<dbReference type="PANTHER" id="PTHR28511">
    <property type="entry name" value="ENDONUCLEASE V"/>
    <property type="match status" value="1"/>
</dbReference>
<dbReference type="GO" id="GO:0003727">
    <property type="term" value="F:single-stranded RNA binding"/>
    <property type="evidence" value="ECO:0007669"/>
    <property type="project" value="TreeGrafter"/>
</dbReference>
<evidence type="ECO:0000256" key="5">
    <source>
        <dbReference type="ARBA" id="ARBA00022759"/>
    </source>
</evidence>
<comment type="catalytic activity">
    <reaction evidence="1 7">
        <text>Endonucleolytic cleavage at apurinic or apyrimidinic sites to products with a 5'-phosphate.</text>
        <dbReference type="EC" id="3.1.21.7"/>
    </reaction>
</comment>
<evidence type="ECO:0000256" key="6">
    <source>
        <dbReference type="ARBA" id="ARBA00022801"/>
    </source>
</evidence>
<dbReference type="InterPro" id="IPR007581">
    <property type="entry name" value="Endonuclease-V"/>
</dbReference>
<feature type="binding site" evidence="7">
    <location>
        <position position="117"/>
    </location>
    <ligand>
        <name>Mg(2+)</name>
        <dbReference type="ChEBI" id="CHEBI:18420"/>
    </ligand>
</feature>
<dbReference type="Pfam" id="PF04493">
    <property type="entry name" value="Endonuclease_5"/>
    <property type="match status" value="1"/>
</dbReference>
<dbReference type="RefSeq" id="WP_188597044.1">
    <property type="nucleotide sequence ID" value="NZ_BMNL01000004.1"/>
</dbReference>
<name>A0A830GZH1_9CREN</name>
<dbReference type="Gene3D" id="3.30.2170.10">
    <property type="entry name" value="archaeoglobus fulgidus dsm 4304 superfamily"/>
    <property type="match status" value="1"/>
</dbReference>
<evidence type="ECO:0000313" key="9">
    <source>
        <dbReference type="Proteomes" id="UP000610960"/>
    </source>
</evidence>
<dbReference type="GO" id="GO:0006281">
    <property type="term" value="P:DNA repair"/>
    <property type="evidence" value="ECO:0007669"/>
    <property type="project" value="UniProtKB-UniRule"/>
</dbReference>
<organism evidence="8 9">
    <name type="scientific">Thermocladium modestius</name>
    <dbReference type="NCBI Taxonomy" id="62609"/>
    <lineage>
        <taxon>Archaea</taxon>
        <taxon>Thermoproteota</taxon>
        <taxon>Thermoprotei</taxon>
        <taxon>Thermoproteales</taxon>
        <taxon>Thermoproteaceae</taxon>
        <taxon>Thermocladium</taxon>
    </lineage>
</organism>
<dbReference type="OrthoDB" id="7885at2157"/>
<comment type="subcellular location">
    <subcellularLocation>
        <location evidence="2 7">Cytoplasm</location>
    </subcellularLocation>
</comment>
<keyword evidence="6 7" id="KW-0378">Hydrolase</keyword>
<comment type="cofactor">
    <cofactor evidence="7">
        <name>Mg(2+)</name>
        <dbReference type="ChEBI" id="CHEBI:18420"/>
    </cofactor>
</comment>
<evidence type="ECO:0000256" key="4">
    <source>
        <dbReference type="ARBA" id="ARBA00022722"/>
    </source>
</evidence>
<evidence type="ECO:0000256" key="7">
    <source>
        <dbReference type="HAMAP-Rule" id="MF_00801"/>
    </source>
</evidence>
<evidence type="ECO:0000256" key="1">
    <source>
        <dbReference type="ARBA" id="ARBA00001835"/>
    </source>
</evidence>
<keyword evidence="7" id="KW-0460">Magnesium</keyword>
<dbReference type="PANTHER" id="PTHR28511:SF1">
    <property type="entry name" value="ENDONUCLEASE V"/>
    <property type="match status" value="1"/>
</dbReference>
<accession>A0A830GZH1</accession>
<keyword evidence="7" id="KW-0234">DNA repair</keyword>
<feature type="site" description="Interaction with target DNA" evidence="7">
    <location>
        <position position="87"/>
    </location>
</feature>
<dbReference type="AlphaFoldDB" id="A0A830GZH1"/>
<keyword evidence="4 7" id="KW-0540">Nuclease</keyword>
<keyword evidence="7" id="KW-0479">Metal-binding</keyword>